<proteinExistence type="predicted"/>
<name>A0A061G388_THECC</name>
<dbReference type="EMBL" id="CM001881">
    <property type="protein sequence ID" value="EOY24036.1"/>
    <property type="molecule type" value="Genomic_DNA"/>
</dbReference>
<evidence type="ECO:0000313" key="2">
    <source>
        <dbReference type="Proteomes" id="UP000026915"/>
    </source>
</evidence>
<dbReference type="InParanoid" id="A0A061G388"/>
<sequence>MGEMEGSPASHITQQKAIRTVCQISLILAKPGTLLLVVLFPLHYDGRALETDCDCDRTVGFGANRNFCERQQGVTYTTNNFNEVVQFLSSKNHRGTFDLLVTTGQERSRSRGGFVINNQTPFLGLSKWVLASKSKLFRIKDKSQFTALISATDLPDG</sequence>
<gene>
    <name evidence="1" type="ORF">TCM_015741</name>
</gene>
<dbReference type="HOGENOM" id="CLU_1681068_0_0_1"/>
<organism evidence="1 2">
    <name type="scientific">Theobroma cacao</name>
    <name type="common">Cacao</name>
    <name type="synonym">Cocoa</name>
    <dbReference type="NCBI Taxonomy" id="3641"/>
    <lineage>
        <taxon>Eukaryota</taxon>
        <taxon>Viridiplantae</taxon>
        <taxon>Streptophyta</taxon>
        <taxon>Embryophyta</taxon>
        <taxon>Tracheophyta</taxon>
        <taxon>Spermatophyta</taxon>
        <taxon>Magnoliopsida</taxon>
        <taxon>eudicotyledons</taxon>
        <taxon>Gunneridae</taxon>
        <taxon>Pentapetalae</taxon>
        <taxon>rosids</taxon>
        <taxon>malvids</taxon>
        <taxon>Malvales</taxon>
        <taxon>Malvaceae</taxon>
        <taxon>Byttnerioideae</taxon>
        <taxon>Theobroma</taxon>
    </lineage>
</organism>
<accession>A0A061G388</accession>
<evidence type="ECO:0000313" key="1">
    <source>
        <dbReference type="EMBL" id="EOY24036.1"/>
    </source>
</evidence>
<protein>
    <submittedName>
        <fullName evidence="1">Uncharacterized protein</fullName>
    </submittedName>
</protein>
<keyword evidence="2" id="KW-1185">Reference proteome</keyword>
<dbReference type="Proteomes" id="UP000026915">
    <property type="component" value="Chromosome 3"/>
</dbReference>
<dbReference type="AlphaFoldDB" id="A0A061G388"/>
<reference evidence="1 2" key="1">
    <citation type="journal article" date="2013" name="Genome Biol.">
        <title>The genome sequence of the most widely cultivated cacao type and its use to identify candidate genes regulating pod color.</title>
        <authorList>
            <person name="Motamayor J.C."/>
            <person name="Mockaitis K."/>
            <person name="Schmutz J."/>
            <person name="Haiminen N."/>
            <person name="Iii D.L."/>
            <person name="Cornejo O."/>
            <person name="Findley S.D."/>
            <person name="Zheng P."/>
            <person name="Utro F."/>
            <person name="Royaert S."/>
            <person name="Saski C."/>
            <person name="Jenkins J."/>
            <person name="Podicheti R."/>
            <person name="Zhao M."/>
            <person name="Scheffler B.E."/>
            <person name="Stack J.C."/>
            <person name="Feltus F.A."/>
            <person name="Mustiga G.M."/>
            <person name="Amores F."/>
            <person name="Phillips W."/>
            <person name="Marelli J.P."/>
            <person name="May G.D."/>
            <person name="Shapiro H."/>
            <person name="Ma J."/>
            <person name="Bustamante C.D."/>
            <person name="Schnell R.J."/>
            <person name="Main D."/>
            <person name="Gilbert D."/>
            <person name="Parida L."/>
            <person name="Kuhn D.N."/>
        </authorList>
    </citation>
    <scope>NUCLEOTIDE SEQUENCE [LARGE SCALE GENOMIC DNA]</scope>
    <source>
        <strain evidence="2">cv. Matina 1-6</strain>
    </source>
</reference>
<dbReference type="Gramene" id="EOY24036">
    <property type="protein sequence ID" value="EOY24036"/>
    <property type="gene ID" value="TCM_015741"/>
</dbReference>